<protein>
    <recommendedName>
        <fullName evidence="2 8">GTPase Der</fullName>
    </recommendedName>
    <alternativeName>
        <fullName evidence="7 8">GTP-binding protein EngA</fullName>
    </alternativeName>
</protein>
<organism evidence="12">
    <name type="scientific">Desulfovibrio sp. U5L</name>
    <dbReference type="NCBI Taxonomy" id="596152"/>
    <lineage>
        <taxon>Bacteria</taxon>
        <taxon>Pseudomonadati</taxon>
        <taxon>Thermodesulfobacteriota</taxon>
        <taxon>Desulfovibrionia</taxon>
        <taxon>Desulfovibrionales</taxon>
        <taxon>Desulfovibrionaceae</taxon>
        <taxon>Desulfovibrio</taxon>
    </lineage>
</organism>
<feature type="binding site" evidence="8">
    <location>
        <begin position="119"/>
        <end position="122"/>
    </location>
    <ligand>
        <name>GTP</name>
        <dbReference type="ChEBI" id="CHEBI:37565"/>
        <label>1</label>
    </ligand>
</feature>
<dbReference type="PRINTS" id="PR00326">
    <property type="entry name" value="GTP1OBG"/>
</dbReference>
<evidence type="ECO:0000256" key="10">
    <source>
        <dbReference type="RuleBase" id="RU004481"/>
    </source>
</evidence>
<feature type="binding site" evidence="8">
    <location>
        <begin position="9"/>
        <end position="16"/>
    </location>
    <ligand>
        <name>GTP</name>
        <dbReference type="ChEBI" id="CHEBI:37565"/>
        <label>1</label>
    </ligand>
</feature>
<dbReference type="InterPro" id="IPR016484">
    <property type="entry name" value="GTPase_Der"/>
</dbReference>
<evidence type="ECO:0000256" key="7">
    <source>
        <dbReference type="ARBA" id="ARBA00032345"/>
    </source>
</evidence>
<gene>
    <name evidence="8" type="primary">der</name>
    <name evidence="12" type="ORF">DesU5LDRAFT_2449</name>
</gene>
<dbReference type="Pfam" id="PF14714">
    <property type="entry name" value="KH_dom-like"/>
    <property type="match status" value="1"/>
</dbReference>
<evidence type="ECO:0000256" key="3">
    <source>
        <dbReference type="ARBA" id="ARBA00022517"/>
    </source>
</evidence>
<dbReference type="SUPFAM" id="SSF52540">
    <property type="entry name" value="P-loop containing nucleoside triphosphate hydrolases"/>
    <property type="match status" value="2"/>
</dbReference>
<dbReference type="InterPro" id="IPR031166">
    <property type="entry name" value="G_ENGA"/>
</dbReference>
<evidence type="ECO:0000256" key="2">
    <source>
        <dbReference type="ARBA" id="ARBA00020953"/>
    </source>
</evidence>
<dbReference type="GO" id="GO:0005525">
    <property type="term" value="F:GTP binding"/>
    <property type="evidence" value="ECO:0007669"/>
    <property type="project" value="UniProtKB-UniRule"/>
</dbReference>
<dbReference type="InterPro" id="IPR005225">
    <property type="entry name" value="Small_GTP-bd"/>
</dbReference>
<dbReference type="FunFam" id="3.30.300.20:FF:000004">
    <property type="entry name" value="GTPase Der"/>
    <property type="match status" value="1"/>
</dbReference>
<comment type="subunit">
    <text evidence="8">Associates with the 50S ribosomal subunit.</text>
</comment>
<evidence type="ECO:0000256" key="8">
    <source>
        <dbReference type="HAMAP-Rule" id="MF_00195"/>
    </source>
</evidence>
<dbReference type="PROSITE" id="PS51712">
    <property type="entry name" value="G_ENGA"/>
    <property type="match status" value="2"/>
</dbReference>
<sequence>MPPIVAIVGRPNVGKSTLFNRLAKRPKAITHDRPGVTRDRLEATVELDDRIVTLIDTGGMDFDAPEGLERQIVVQAEIALNMADVVLFLVDGKAGRTALDDEMAERLRRTDKPVVVAVNKVDGAEKINALTNDFHAWGFAMMPISAAHGHGVNDLAGAIAELLPEVSDTKDEPRADPVEAGIRLAVLGRPNAGKSSLVNALLGEDRMIVSEVPGTTRDAVDVAVIRNGRRYVFVDTAGVRKRTRITDGVERYSVNKALGSAKRADVAVVVVDATGGIGVQDKRLISYLDKERTPFLVAVNKVDLIAQQDMLTLKKNIEEELRMCSHVPVLYLSAAKGKGVAKVLPLAEAIWAECSIRVGTGALNRAMREVLDKHQPPLVNGRRAKFYYLTQAATPPPTFVFFVSDTERVRDSYVKYLENALRKLFKISMAPVKVVCRASHKPKE</sequence>
<dbReference type="InterPro" id="IPR032859">
    <property type="entry name" value="KH_dom-like"/>
</dbReference>
<dbReference type="InterPro" id="IPR015946">
    <property type="entry name" value="KH_dom-like_a/b"/>
</dbReference>
<evidence type="ECO:0000256" key="1">
    <source>
        <dbReference type="ARBA" id="ARBA00008279"/>
    </source>
</evidence>
<evidence type="ECO:0000313" key="12">
    <source>
        <dbReference type="EMBL" id="EIG54106.1"/>
    </source>
</evidence>
<feature type="domain" description="EngA-type G" evidence="11">
    <location>
        <begin position="182"/>
        <end position="355"/>
    </location>
</feature>
<evidence type="ECO:0000256" key="4">
    <source>
        <dbReference type="ARBA" id="ARBA00022737"/>
    </source>
</evidence>
<feature type="domain" description="EngA-type G" evidence="11">
    <location>
        <begin position="3"/>
        <end position="167"/>
    </location>
</feature>
<evidence type="ECO:0000256" key="6">
    <source>
        <dbReference type="ARBA" id="ARBA00023134"/>
    </source>
</evidence>
<dbReference type="HOGENOM" id="CLU_016077_6_2_7"/>
<dbReference type="NCBIfam" id="TIGR00231">
    <property type="entry name" value="small_GTP"/>
    <property type="match status" value="2"/>
</dbReference>
<dbReference type="GO" id="GO:0043022">
    <property type="term" value="F:ribosome binding"/>
    <property type="evidence" value="ECO:0007669"/>
    <property type="project" value="TreeGrafter"/>
</dbReference>
<dbReference type="EMBL" id="JH600068">
    <property type="protein sequence ID" value="EIG54106.1"/>
    <property type="molecule type" value="Genomic_DNA"/>
</dbReference>
<dbReference type="GO" id="GO:0042254">
    <property type="term" value="P:ribosome biogenesis"/>
    <property type="evidence" value="ECO:0007669"/>
    <property type="project" value="UniProtKB-KW"/>
</dbReference>
<dbReference type="OrthoDB" id="9805918at2"/>
<dbReference type="PANTHER" id="PTHR43834:SF6">
    <property type="entry name" value="GTPASE DER"/>
    <property type="match status" value="1"/>
</dbReference>
<dbReference type="Pfam" id="PF01926">
    <property type="entry name" value="MMR_HSR1"/>
    <property type="match status" value="2"/>
</dbReference>
<evidence type="ECO:0000256" key="9">
    <source>
        <dbReference type="PROSITE-ProRule" id="PRU01049"/>
    </source>
</evidence>
<dbReference type="PANTHER" id="PTHR43834">
    <property type="entry name" value="GTPASE DER"/>
    <property type="match status" value="1"/>
</dbReference>
<evidence type="ECO:0000259" key="11">
    <source>
        <dbReference type="PROSITE" id="PS51712"/>
    </source>
</evidence>
<dbReference type="FunFam" id="3.40.50.300:FF:000494">
    <property type="entry name" value="tRNA modification GTPase MnmE"/>
    <property type="match status" value="1"/>
</dbReference>
<proteinExistence type="inferred from homology"/>
<dbReference type="eggNOG" id="COG1160">
    <property type="taxonomic scope" value="Bacteria"/>
</dbReference>
<accession>I2Q2V0</accession>
<feature type="binding site" evidence="8">
    <location>
        <begin position="300"/>
        <end position="303"/>
    </location>
    <ligand>
        <name>GTP</name>
        <dbReference type="ChEBI" id="CHEBI:37565"/>
        <label>2</label>
    </ligand>
</feature>
<dbReference type="InterPro" id="IPR006073">
    <property type="entry name" value="GTP-bd"/>
</dbReference>
<dbReference type="PIRSF" id="PIRSF006485">
    <property type="entry name" value="GTP-binding_EngA"/>
    <property type="match status" value="1"/>
</dbReference>
<dbReference type="Gene3D" id="3.30.300.20">
    <property type="match status" value="1"/>
</dbReference>
<dbReference type="InterPro" id="IPR027417">
    <property type="entry name" value="P-loop_NTPase"/>
</dbReference>
<feature type="binding site" evidence="8">
    <location>
        <begin position="188"/>
        <end position="195"/>
    </location>
    <ligand>
        <name>GTP</name>
        <dbReference type="ChEBI" id="CHEBI:37565"/>
        <label>2</label>
    </ligand>
</feature>
<feature type="binding site" evidence="8">
    <location>
        <begin position="56"/>
        <end position="60"/>
    </location>
    <ligand>
        <name>GTP</name>
        <dbReference type="ChEBI" id="CHEBI:37565"/>
        <label>1</label>
    </ligand>
</feature>
<evidence type="ECO:0000256" key="5">
    <source>
        <dbReference type="ARBA" id="ARBA00022741"/>
    </source>
</evidence>
<comment type="similarity">
    <text evidence="1 8 9 10">Belongs to the TRAFAC class TrmE-Era-EngA-EngB-Septin-like GTPase superfamily. EngA (Der) GTPase family.</text>
</comment>
<name>I2Q2V0_9BACT</name>
<reference evidence="12" key="1">
    <citation type="submission" date="2011-11" db="EMBL/GenBank/DDBJ databases">
        <title>Improved High-Quality Draft sequence of Desulfovibrio sp. U5L.</title>
        <authorList>
            <consortium name="US DOE Joint Genome Institute"/>
            <person name="Lucas S."/>
            <person name="Han J."/>
            <person name="Lapidus A."/>
            <person name="Cheng J.-F."/>
            <person name="Goodwin L."/>
            <person name="Pitluck S."/>
            <person name="Peters L."/>
            <person name="Ovchinnikova G."/>
            <person name="Held B."/>
            <person name="Detter J.C."/>
            <person name="Han C."/>
            <person name="Tapia R."/>
            <person name="Land M."/>
            <person name="Hauser L."/>
            <person name="Kyrpides N."/>
            <person name="Ivanova N."/>
            <person name="Pagani I."/>
            <person name="Gabster J."/>
            <person name="Walker C."/>
            <person name="Stolyar S."/>
            <person name="Stahl D."/>
            <person name="Arkin A."/>
            <person name="Dehal P."/>
            <person name="Hazen T."/>
            <person name="Woyke T."/>
        </authorList>
    </citation>
    <scope>NUCLEOTIDE SEQUENCE [LARGE SCALE GENOMIC DNA]</scope>
    <source>
        <strain evidence="12">U5L</strain>
    </source>
</reference>
<keyword evidence="5 8" id="KW-0547">Nucleotide-binding</keyword>
<keyword evidence="3 8" id="KW-0690">Ribosome biogenesis</keyword>
<feature type="binding site" evidence="8">
    <location>
        <begin position="235"/>
        <end position="239"/>
    </location>
    <ligand>
        <name>GTP</name>
        <dbReference type="ChEBI" id="CHEBI:37565"/>
        <label>2</label>
    </ligand>
</feature>
<keyword evidence="6 8" id="KW-0342">GTP-binding</keyword>
<dbReference type="STRING" id="596152.DesU5LDRAFT_2449"/>
<comment type="function">
    <text evidence="8 10">GTPase that plays an essential role in the late steps of ribosome biogenesis.</text>
</comment>
<keyword evidence="4 10" id="KW-0677">Repeat</keyword>
<dbReference type="NCBIfam" id="TIGR03594">
    <property type="entry name" value="GTPase_EngA"/>
    <property type="match status" value="1"/>
</dbReference>
<dbReference type="Gene3D" id="3.40.50.300">
    <property type="entry name" value="P-loop containing nucleotide triphosphate hydrolases"/>
    <property type="match status" value="2"/>
</dbReference>
<dbReference type="CDD" id="cd01894">
    <property type="entry name" value="EngA1"/>
    <property type="match status" value="1"/>
</dbReference>
<dbReference type="AlphaFoldDB" id="I2Q2V0"/>
<dbReference type="CDD" id="cd01895">
    <property type="entry name" value="EngA2"/>
    <property type="match status" value="1"/>
</dbReference>
<dbReference type="HAMAP" id="MF_00195">
    <property type="entry name" value="GTPase_Der"/>
    <property type="match status" value="1"/>
</dbReference>